<protein>
    <submittedName>
        <fullName evidence="1">Uncharacterized protein</fullName>
    </submittedName>
</protein>
<gene>
    <name evidence="1" type="ORF">HGP29_25715</name>
</gene>
<dbReference type="AlphaFoldDB" id="A0A7X8SQW2"/>
<dbReference type="EMBL" id="JABAIL010000013">
    <property type="protein sequence ID" value="NLR94628.1"/>
    <property type="molecule type" value="Genomic_DNA"/>
</dbReference>
<proteinExistence type="predicted"/>
<evidence type="ECO:0000313" key="2">
    <source>
        <dbReference type="Proteomes" id="UP000585050"/>
    </source>
</evidence>
<reference evidence="1 2" key="1">
    <citation type="submission" date="2020-04" db="EMBL/GenBank/DDBJ databases">
        <title>Flammeovirga sp. SR4, a novel species isolated from seawater.</title>
        <authorList>
            <person name="Wang X."/>
        </authorList>
    </citation>
    <scope>NUCLEOTIDE SEQUENCE [LARGE SCALE GENOMIC DNA]</scope>
    <source>
        <strain evidence="1 2">SR4</strain>
    </source>
</reference>
<dbReference type="RefSeq" id="WP_168885338.1">
    <property type="nucleotide sequence ID" value="NZ_JABAIL010000013.1"/>
</dbReference>
<comment type="caution">
    <text evidence="1">The sequence shown here is derived from an EMBL/GenBank/DDBJ whole genome shotgun (WGS) entry which is preliminary data.</text>
</comment>
<dbReference type="PROSITE" id="PS51257">
    <property type="entry name" value="PROKAR_LIPOPROTEIN"/>
    <property type="match status" value="1"/>
</dbReference>
<organism evidence="1 2">
    <name type="scientific">Flammeovirga agarivorans</name>
    <dbReference type="NCBI Taxonomy" id="2726742"/>
    <lineage>
        <taxon>Bacteria</taxon>
        <taxon>Pseudomonadati</taxon>
        <taxon>Bacteroidota</taxon>
        <taxon>Cytophagia</taxon>
        <taxon>Cytophagales</taxon>
        <taxon>Flammeovirgaceae</taxon>
        <taxon>Flammeovirga</taxon>
    </lineage>
</organism>
<accession>A0A7X8SQW2</accession>
<sequence>MKAYSIFIFIAVLLISCGNSEENWSKDQIIDHVAQENTTGTGYRDLEGKFIDYEYVDFGSFRLAIYNNSIKWKGYGGYFDGIVSKVTPKITKVSEGIYFLSWVFGENGGDNVVVNFNTKKVYAHLRSGNADENSPADFEMIHGNVKCGSSTSCTYPEGEPISMIEMVFTLYLNTKKFDLPPIFETKKPLIEEHFTARKELAEEPIMYQSEKGEVVIQVAGDITKVSINGENPKEYQTNVTKINNGVYFISWLGNDQFGEHIVFNKNQGKVYDHMNFSLEREELIFPEIK</sequence>
<evidence type="ECO:0000313" key="1">
    <source>
        <dbReference type="EMBL" id="NLR94628.1"/>
    </source>
</evidence>
<name>A0A7X8SQW2_9BACT</name>
<keyword evidence="2" id="KW-1185">Reference proteome</keyword>
<dbReference type="Proteomes" id="UP000585050">
    <property type="component" value="Unassembled WGS sequence"/>
</dbReference>